<evidence type="ECO:0000313" key="2">
    <source>
        <dbReference type="EMBL" id="ROT42453.1"/>
    </source>
</evidence>
<proteinExistence type="predicted"/>
<gene>
    <name evidence="2" type="ORF">SODALDRAFT_326613</name>
</gene>
<accession>A0A3N2Q6P6</accession>
<reference evidence="2 3" key="1">
    <citation type="journal article" date="2018" name="Mol. Ecol.">
        <title>The obligate alkalophilic soda-lake fungus Sodiomyces alkalinus has shifted to a protein diet.</title>
        <authorList>
            <person name="Grum-Grzhimaylo A.A."/>
            <person name="Falkoski D.L."/>
            <person name="van den Heuvel J."/>
            <person name="Valero-Jimenez C.A."/>
            <person name="Min B."/>
            <person name="Choi I.G."/>
            <person name="Lipzen A."/>
            <person name="Daum C.G."/>
            <person name="Aanen D.K."/>
            <person name="Tsang A."/>
            <person name="Henrissat B."/>
            <person name="Bilanenko E.N."/>
            <person name="de Vries R.P."/>
            <person name="van Kan J.A.L."/>
            <person name="Grigoriev I.V."/>
            <person name="Debets A.J.M."/>
        </authorList>
    </citation>
    <scope>NUCLEOTIDE SEQUENCE [LARGE SCALE GENOMIC DNA]</scope>
    <source>
        <strain evidence="2 3">F11</strain>
    </source>
</reference>
<dbReference type="PROSITE" id="PS51257">
    <property type="entry name" value="PROKAR_LIPOPROTEIN"/>
    <property type="match status" value="1"/>
</dbReference>
<feature type="signal peptide" evidence="1">
    <location>
        <begin position="1"/>
        <end position="17"/>
    </location>
</feature>
<evidence type="ECO:0000256" key="1">
    <source>
        <dbReference type="SAM" id="SignalP"/>
    </source>
</evidence>
<feature type="chain" id="PRO_5017991750" evidence="1">
    <location>
        <begin position="18"/>
        <end position="115"/>
    </location>
</feature>
<keyword evidence="3" id="KW-1185">Reference proteome</keyword>
<sequence length="115" mass="12810">MWTKLIPGTWDLGLCRALSSGMGIAACVLQPRATRLPISAVHRPPANWNLTEYRWVRNRQGVNKEVIIPPPPSSLSGSIFPPSYPVGLWQNAKLGRCAEVRHPRIDYRCAASNLH</sequence>
<dbReference type="RefSeq" id="XP_028470259.1">
    <property type="nucleotide sequence ID" value="XM_028610212.1"/>
</dbReference>
<organism evidence="2 3">
    <name type="scientific">Sodiomyces alkalinus (strain CBS 110278 / VKM F-3762 / F11)</name>
    <name type="common">Alkaliphilic filamentous fungus</name>
    <dbReference type="NCBI Taxonomy" id="1314773"/>
    <lineage>
        <taxon>Eukaryota</taxon>
        <taxon>Fungi</taxon>
        <taxon>Dikarya</taxon>
        <taxon>Ascomycota</taxon>
        <taxon>Pezizomycotina</taxon>
        <taxon>Sordariomycetes</taxon>
        <taxon>Hypocreomycetidae</taxon>
        <taxon>Glomerellales</taxon>
        <taxon>Plectosphaerellaceae</taxon>
        <taxon>Sodiomyces</taxon>
    </lineage>
</organism>
<dbReference type="EMBL" id="ML119051">
    <property type="protein sequence ID" value="ROT42453.1"/>
    <property type="molecule type" value="Genomic_DNA"/>
</dbReference>
<name>A0A3N2Q6P6_SODAK</name>
<feature type="non-terminal residue" evidence="2">
    <location>
        <position position="1"/>
    </location>
</feature>
<protein>
    <submittedName>
        <fullName evidence="2">Uncharacterized protein</fullName>
    </submittedName>
</protein>
<dbReference type="Proteomes" id="UP000272025">
    <property type="component" value="Unassembled WGS sequence"/>
</dbReference>
<dbReference type="AlphaFoldDB" id="A0A3N2Q6P6"/>
<evidence type="ECO:0000313" key="3">
    <source>
        <dbReference type="Proteomes" id="UP000272025"/>
    </source>
</evidence>
<keyword evidence="1" id="KW-0732">Signal</keyword>
<dbReference type="GeneID" id="39578690"/>